<dbReference type="RefSeq" id="WP_367780503.1">
    <property type="nucleotide sequence ID" value="NZ_JBFMIA010000020.1"/>
</dbReference>
<dbReference type="Proteomes" id="UP001556040">
    <property type="component" value="Unassembled WGS sequence"/>
</dbReference>
<proteinExistence type="predicted"/>
<name>A0ABV3Q6N2_9BACL</name>
<protein>
    <submittedName>
        <fullName evidence="1">DUF6241 domain-containing protein</fullName>
    </submittedName>
</protein>
<dbReference type="EMBL" id="JBFMIA010000020">
    <property type="protein sequence ID" value="MEW9503015.1"/>
    <property type="molecule type" value="Genomic_DNA"/>
</dbReference>
<dbReference type="Pfam" id="PF19754">
    <property type="entry name" value="DUF6241"/>
    <property type="match status" value="1"/>
</dbReference>
<dbReference type="InterPro" id="IPR046208">
    <property type="entry name" value="DUF6241"/>
</dbReference>
<organism evidence="1 2">
    <name type="scientific">Jeotgalibacillus marinus</name>
    <dbReference type="NCBI Taxonomy" id="86667"/>
    <lineage>
        <taxon>Bacteria</taxon>
        <taxon>Bacillati</taxon>
        <taxon>Bacillota</taxon>
        <taxon>Bacilli</taxon>
        <taxon>Bacillales</taxon>
        <taxon>Caryophanaceae</taxon>
        <taxon>Jeotgalibacillus</taxon>
    </lineage>
</organism>
<sequence>MLKKFLSKFTVKVIAVTTLTIAVGTGAGAFLLTKTNFPEGKTDEEKRAENIVKQTDNSELQEALAVINDDADDTVIEDEVSDFAVQNVIHGMSHQKVKADQKWGGTNVLMTEKRVEVLHKQVIDHAETLEFYAEYKEILDRWVAGDFSLADIDHNIIWGLRGGTIGKATRLLSDEEEYAYILSKYKDELMEIESLEIDL</sequence>
<comment type="caution">
    <text evidence="1">The sequence shown here is derived from an EMBL/GenBank/DDBJ whole genome shotgun (WGS) entry which is preliminary data.</text>
</comment>
<reference evidence="1 2" key="1">
    <citation type="journal article" date="1979" name="Int. J. Syst. Evol. Microbiol.">
        <title>Bacillus globisporus subsp. marinus subsp. nov.</title>
        <authorList>
            <person name="Liu H."/>
        </authorList>
    </citation>
    <scope>NUCLEOTIDE SEQUENCE [LARGE SCALE GENOMIC DNA]</scope>
    <source>
        <strain evidence="1 2">DSM 1297</strain>
    </source>
</reference>
<evidence type="ECO:0000313" key="1">
    <source>
        <dbReference type="EMBL" id="MEW9503015.1"/>
    </source>
</evidence>
<evidence type="ECO:0000313" key="2">
    <source>
        <dbReference type="Proteomes" id="UP001556040"/>
    </source>
</evidence>
<gene>
    <name evidence="1" type="ORF">AB1471_14580</name>
</gene>
<accession>A0ABV3Q6N2</accession>
<keyword evidence="2" id="KW-1185">Reference proteome</keyword>